<dbReference type="PANTHER" id="PTHR22977:SF1">
    <property type="entry name" value="COX ASSEMBLY MITOCHONDRIAL PROTEIN 2 HOMOLOG"/>
    <property type="match status" value="1"/>
</dbReference>
<keyword evidence="7" id="KW-0328">Glycosyltransferase</keyword>
<protein>
    <recommendedName>
        <fullName evidence="5">COX assembly mitochondrial protein</fullName>
    </recommendedName>
</protein>
<evidence type="ECO:0000256" key="2">
    <source>
        <dbReference type="ARBA" id="ARBA00007347"/>
    </source>
</evidence>
<evidence type="ECO:0000256" key="4">
    <source>
        <dbReference type="ARBA" id="ARBA00023157"/>
    </source>
</evidence>
<evidence type="ECO:0000313" key="7">
    <source>
        <dbReference type="EMBL" id="WZN61189.1"/>
    </source>
</evidence>
<evidence type="ECO:0000256" key="3">
    <source>
        <dbReference type="ARBA" id="ARBA00023128"/>
    </source>
</evidence>
<proteinExistence type="inferred from homology"/>
<dbReference type="PROSITE" id="PS51808">
    <property type="entry name" value="CHCH"/>
    <property type="match status" value="1"/>
</dbReference>
<dbReference type="Proteomes" id="UP001472866">
    <property type="component" value="Chromosome 04"/>
</dbReference>
<dbReference type="EMBL" id="CP151504">
    <property type="protein sequence ID" value="WZN61189.1"/>
    <property type="molecule type" value="Genomic_DNA"/>
</dbReference>
<evidence type="ECO:0000256" key="5">
    <source>
        <dbReference type="RuleBase" id="RU364104"/>
    </source>
</evidence>
<evidence type="ECO:0000313" key="8">
    <source>
        <dbReference type="Proteomes" id="UP001472866"/>
    </source>
</evidence>
<evidence type="ECO:0000256" key="6">
    <source>
        <dbReference type="SAM" id="MobiDB-lite"/>
    </source>
</evidence>
<dbReference type="Pfam" id="PF08583">
    <property type="entry name" value="Cmc1"/>
    <property type="match status" value="1"/>
</dbReference>
<organism evidence="7 8">
    <name type="scientific">Chloropicon roscoffensis</name>
    <dbReference type="NCBI Taxonomy" id="1461544"/>
    <lineage>
        <taxon>Eukaryota</taxon>
        <taxon>Viridiplantae</taxon>
        <taxon>Chlorophyta</taxon>
        <taxon>Chloropicophyceae</taxon>
        <taxon>Chloropicales</taxon>
        <taxon>Chloropicaceae</taxon>
        <taxon>Chloropicon</taxon>
    </lineage>
</organism>
<gene>
    <name evidence="7" type="ORF">HKI87_04g27230</name>
</gene>
<keyword evidence="4" id="KW-1015">Disulfide bond</keyword>
<feature type="region of interest" description="Disordered" evidence="6">
    <location>
        <begin position="58"/>
        <end position="87"/>
    </location>
</feature>
<dbReference type="InterPro" id="IPR013892">
    <property type="entry name" value="Cyt_c_biogenesis_Cmc1-like"/>
</dbReference>
<dbReference type="GO" id="GO:0005739">
    <property type="term" value="C:mitochondrion"/>
    <property type="evidence" value="ECO:0007669"/>
    <property type="project" value="UniProtKB-SubCell"/>
</dbReference>
<keyword evidence="7" id="KW-0808">Transferase</keyword>
<evidence type="ECO:0000256" key="1">
    <source>
        <dbReference type="ARBA" id="ARBA00004173"/>
    </source>
</evidence>
<keyword evidence="8" id="KW-1185">Reference proteome</keyword>
<comment type="similarity">
    <text evidence="2 5">Belongs to the CMC family.</text>
</comment>
<comment type="subcellular location">
    <subcellularLocation>
        <location evidence="1 5">Mitochondrion</location>
    </subcellularLocation>
</comment>
<name>A0AAX4P600_9CHLO</name>
<accession>A0AAX4P600</accession>
<dbReference type="GO" id="GO:0016757">
    <property type="term" value="F:glycosyltransferase activity"/>
    <property type="evidence" value="ECO:0007669"/>
    <property type="project" value="UniProtKB-KW"/>
</dbReference>
<reference evidence="7 8" key="1">
    <citation type="submission" date="2024-03" db="EMBL/GenBank/DDBJ databases">
        <title>Complete genome sequence of the green alga Chloropicon roscoffensis RCC1871.</title>
        <authorList>
            <person name="Lemieux C."/>
            <person name="Pombert J.-F."/>
            <person name="Otis C."/>
            <person name="Turmel M."/>
        </authorList>
    </citation>
    <scope>NUCLEOTIDE SEQUENCE [LARGE SCALE GENOMIC DNA]</scope>
    <source>
        <strain evidence="7 8">RCC1871</strain>
    </source>
</reference>
<feature type="compositionally biased region" description="Basic and acidic residues" evidence="6">
    <location>
        <begin position="62"/>
        <end position="87"/>
    </location>
</feature>
<sequence length="87" mass="10529">MHPPLVLHRNPHCRQEIIALQECHRDHSLSKFWGACNDAKTKLDACFRKQKDFKRKVNLAKARAEKERLQRKREEHKERQHGEHQDR</sequence>
<keyword evidence="3 5" id="KW-0496">Mitochondrion</keyword>
<dbReference type="PANTHER" id="PTHR22977">
    <property type="entry name" value="COX ASSEMBLY MITOCHONDRIAL PROTEIN"/>
    <property type="match status" value="1"/>
</dbReference>
<dbReference type="AlphaFoldDB" id="A0AAX4P600"/>